<gene>
    <name evidence="2" type="ORF">UFOVP222_94</name>
</gene>
<reference evidence="2" key="1">
    <citation type="submission" date="2020-05" db="EMBL/GenBank/DDBJ databases">
        <authorList>
            <person name="Chiriac C."/>
            <person name="Salcher M."/>
            <person name="Ghai R."/>
            <person name="Kavagutti S V."/>
        </authorList>
    </citation>
    <scope>NUCLEOTIDE SEQUENCE</scope>
</reference>
<evidence type="ECO:0000256" key="1">
    <source>
        <dbReference type="SAM" id="Phobius"/>
    </source>
</evidence>
<keyword evidence="1" id="KW-0812">Transmembrane</keyword>
<sequence>MSNPTEWDINGGNFNKPVEFPETIKEEDPVVIVTPRTMAEIEQMDKVMPKKKSKRINPDAIPVLYTAVALVTILMASSFVVSFSGIYEVSAWTGLPTVLQWLPAFFIDAAILAYTISLVVFKARGESTWRTLSGLTGFAAMSVVANIAHTLNHWNGAITDYRGWIGIAITAAAPIAVLLASEEITRLAFDKE</sequence>
<feature type="transmembrane region" description="Helical" evidence="1">
    <location>
        <begin position="163"/>
        <end position="181"/>
    </location>
</feature>
<organism evidence="2">
    <name type="scientific">uncultured Caudovirales phage</name>
    <dbReference type="NCBI Taxonomy" id="2100421"/>
    <lineage>
        <taxon>Viruses</taxon>
        <taxon>Duplodnaviria</taxon>
        <taxon>Heunggongvirae</taxon>
        <taxon>Uroviricota</taxon>
        <taxon>Caudoviricetes</taxon>
        <taxon>Peduoviridae</taxon>
        <taxon>Maltschvirus</taxon>
        <taxon>Maltschvirus maltsch</taxon>
    </lineage>
</organism>
<feature type="transmembrane region" description="Helical" evidence="1">
    <location>
        <begin position="60"/>
        <end position="86"/>
    </location>
</feature>
<evidence type="ECO:0000313" key="2">
    <source>
        <dbReference type="EMBL" id="CAB5219588.1"/>
    </source>
</evidence>
<keyword evidence="1" id="KW-0472">Membrane</keyword>
<proteinExistence type="predicted"/>
<feature type="transmembrane region" description="Helical" evidence="1">
    <location>
        <begin position="98"/>
        <end position="120"/>
    </location>
</feature>
<protein>
    <recommendedName>
        <fullName evidence="3">DUF2637 domain-containing protein</fullName>
    </recommendedName>
</protein>
<feature type="transmembrane region" description="Helical" evidence="1">
    <location>
        <begin position="132"/>
        <end position="151"/>
    </location>
</feature>
<accession>A0A6J5TBD1</accession>
<evidence type="ECO:0008006" key="3">
    <source>
        <dbReference type="Google" id="ProtNLM"/>
    </source>
</evidence>
<keyword evidence="1" id="KW-1133">Transmembrane helix</keyword>
<name>A0A6J5TBD1_9CAUD</name>
<dbReference type="EMBL" id="LR798269">
    <property type="protein sequence ID" value="CAB5219588.1"/>
    <property type="molecule type" value="Genomic_DNA"/>
</dbReference>